<evidence type="ECO:0000313" key="3">
    <source>
        <dbReference type="Proteomes" id="UP000243459"/>
    </source>
</evidence>
<gene>
    <name evidence="2" type="ORF">A4U43_C07F21420</name>
</gene>
<keyword evidence="3" id="KW-1185">Reference proteome</keyword>
<dbReference type="AlphaFoldDB" id="A0A5P1EDX9"/>
<evidence type="ECO:0000256" key="1">
    <source>
        <dbReference type="SAM" id="SignalP"/>
    </source>
</evidence>
<reference evidence="3" key="1">
    <citation type="journal article" date="2017" name="Nat. Commun.">
        <title>The asparagus genome sheds light on the origin and evolution of a young Y chromosome.</title>
        <authorList>
            <person name="Harkess A."/>
            <person name="Zhou J."/>
            <person name="Xu C."/>
            <person name="Bowers J.E."/>
            <person name="Van der Hulst R."/>
            <person name="Ayyampalayam S."/>
            <person name="Mercati F."/>
            <person name="Riccardi P."/>
            <person name="McKain M.R."/>
            <person name="Kakrana A."/>
            <person name="Tang H."/>
            <person name="Ray J."/>
            <person name="Groenendijk J."/>
            <person name="Arikit S."/>
            <person name="Mathioni S.M."/>
            <person name="Nakano M."/>
            <person name="Shan H."/>
            <person name="Telgmann-Rauber A."/>
            <person name="Kanno A."/>
            <person name="Yue Z."/>
            <person name="Chen H."/>
            <person name="Li W."/>
            <person name="Chen Y."/>
            <person name="Xu X."/>
            <person name="Zhang Y."/>
            <person name="Luo S."/>
            <person name="Chen H."/>
            <person name="Gao J."/>
            <person name="Mao Z."/>
            <person name="Pires J.C."/>
            <person name="Luo M."/>
            <person name="Kudrna D."/>
            <person name="Wing R.A."/>
            <person name="Meyers B.C."/>
            <person name="Yi K."/>
            <person name="Kong H."/>
            <person name="Lavrijsen P."/>
            <person name="Sunseri F."/>
            <person name="Falavigna A."/>
            <person name="Ye Y."/>
            <person name="Leebens-Mack J.H."/>
            <person name="Chen G."/>
        </authorList>
    </citation>
    <scope>NUCLEOTIDE SEQUENCE [LARGE SCALE GENOMIC DNA]</scope>
    <source>
        <strain evidence="3">cv. DH0086</strain>
    </source>
</reference>
<dbReference type="Proteomes" id="UP000243459">
    <property type="component" value="Chromosome 7"/>
</dbReference>
<keyword evidence="1" id="KW-0732">Signal</keyword>
<feature type="chain" id="PRO_5024312635" evidence="1">
    <location>
        <begin position="22"/>
        <end position="120"/>
    </location>
</feature>
<accession>A0A5P1EDX9</accession>
<dbReference type="Gramene" id="ONK64034">
    <property type="protein sequence ID" value="ONK64034"/>
    <property type="gene ID" value="A4U43_C07F21420"/>
</dbReference>
<feature type="signal peptide" evidence="1">
    <location>
        <begin position="1"/>
        <end position="21"/>
    </location>
</feature>
<protein>
    <submittedName>
        <fullName evidence="2">Uncharacterized protein</fullName>
    </submittedName>
</protein>
<proteinExistence type="predicted"/>
<evidence type="ECO:0000313" key="2">
    <source>
        <dbReference type="EMBL" id="ONK64034.1"/>
    </source>
</evidence>
<name>A0A5P1EDX9_ASPOF</name>
<dbReference type="EMBL" id="CM007387">
    <property type="protein sequence ID" value="ONK64034.1"/>
    <property type="molecule type" value="Genomic_DNA"/>
</dbReference>
<organism evidence="2 3">
    <name type="scientific">Asparagus officinalis</name>
    <name type="common">Garden asparagus</name>
    <dbReference type="NCBI Taxonomy" id="4686"/>
    <lineage>
        <taxon>Eukaryota</taxon>
        <taxon>Viridiplantae</taxon>
        <taxon>Streptophyta</taxon>
        <taxon>Embryophyta</taxon>
        <taxon>Tracheophyta</taxon>
        <taxon>Spermatophyta</taxon>
        <taxon>Magnoliopsida</taxon>
        <taxon>Liliopsida</taxon>
        <taxon>Asparagales</taxon>
        <taxon>Asparagaceae</taxon>
        <taxon>Asparagoideae</taxon>
        <taxon>Asparagus</taxon>
    </lineage>
</organism>
<sequence length="120" mass="13214">MKTSDYFILALLALAITNVTSKTVHEPTKPKFHSRSRLDGLMSLHAESPNANPAELNELIGLANYHVDDLNNNCVTAEMCKKKKVICYRKCPDSPGSDVGKNHLPGNRCTVKCKKCVPTC</sequence>